<reference evidence="2 3" key="1">
    <citation type="submission" date="2017-07" db="EMBL/GenBank/DDBJ databases">
        <title>Tamlnaduibacter salinus (Mi-7) genome sequencing.</title>
        <authorList>
            <person name="Verma A."/>
            <person name="Krishnamurthi S."/>
        </authorList>
    </citation>
    <scope>NUCLEOTIDE SEQUENCE [LARGE SCALE GENOMIC DNA]</scope>
    <source>
        <strain evidence="2 3">Mi-7</strain>
    </source>
</reference>
<evidence type="ECO:0000256" key="1">
    <source>
        <dbReference type="SAM" id="SignalP"/>
    </source>
</evidence>
<feature type="signal peptide" evidence="1">
    <location>
        <begin position="1"/>
        <end position="27"/>
    </location>
</feature>
<gene>
    <name evidence="2" type="ORF">CF392_04750</name>
</gene>
<dbReference type="EMBL" id="NMPM01000020">
    <property type="protein sequence ID" value="PAV26520.1"/>
    <property type="molecule type" value="Genomic_DNA"/>
</dbReference>
<dbReference type="SUPFAM" id="SSF56935">
    <property type="entry name" value="Porins"/>
    <property type="match status" value="1"/>
</dbReference>
<dbReference type="RefSeq" id="WP_095610323.1">
    <property type="nucleotide sequence ID" value="NZ_NMPM01000020.1"/>
</dbReference>
<keyword evidence="3" id="KW-1185">Reference proteome</keyword>
<feature type="chain" id="PRO_5012697192" description="Porin" evidence="1">
    <location>
        <begin position="28"/>
        <end position="390"/>
    </location>
</feature>
<organism evidence="2 3">
    <name type="scientific">Tamilnaduibacter salinus</name>
    <dbReference type="NCBI Taxonomy" id="1484056"/>
    <lineage>
        <taxon>Bacteria</taxon>
        <taxon>Pseudomonadati</taxon>
        <taxon>Pseudomonadota</taxon>
        <taxon>Gammaproteobacteria</taxon>
        <taxon>Pseudomonadales</taxon>
        <taxon>Marinobacteraceae</taxon>
        <taxon>Tamilnaduibacter</taxon>
    </lineage>
</organism>
<dbReference type="Proteomes" id="UP000218332">
    <property type="component" value="Unassembled WGS sequence"/>
</dbReference>
<dbReference type="AlphaFoldDB" id="A0A2A2I5W8"/>
<dbReference type="Pfam" id="PF19577">
    <property type="entry name" value="DcaP"/>
    <property type="match status" value="1"/>
</dbReference>
<name>A0A2A2I5W8_9GAMM</name>
<protein>
    <recommendedName>
        <fullName evidence="4">Porin</fullName>
    </recommendedName>
</protein>
<comment type="caution">
    <text evidence="2">The sequence shown here is derived from an EMBL/GenBank/DDBJ whole genome shotgun (WGS) entry which is preliminary data.</text>
</comment>
<evidence type="ECO:0008006" key="4">
    <source>
        <dbReference type="Google" id="ProtNLM"/>
    </source>
</evidence>
<evidence type="ECO:0000313" key="3">
    <source>
        <dbReference type="Proteomes" id="UP000218332"/>
    </source>
</evidence>
<keyword evidence="1" id="KW-0732">Signal</keyword>
<sequence>MKTNKMTLAVRATTASLLMGVAGQAAAFEFQAGDVNADVYGYARMNAVYDIDQDIGLTTQSGNFTNVDPADAGATGIFDADAQQSRLGVTATHANGVKINLETDFRGGTFRIRHAYGEYENLLIGRTWSNFNSFVGFTSTLDFDSLAGNAGVQDRAAQVRYTSGPLSFSLEDPRFQRIAQATGTAGALEVDGTNQTQSLPVATVRFQQGVTDALTVSAAGLVQQLSLDGGNGAIDETAVGFGAFAAARLAVNEMLSVQGAFNYTNGANGYLYRSGNGGFGAADAYLDGNGSLETLPGYGGTIGVGADIGMGTVNAGYGLVTVDWDDAAEDFNAGAVAARHETNSNVFVNYQWTPVEHVMMGVEYGYFDVEEYDGASGDANRIMFAAQYNF</sequence>
<evidence type="ECO:0000313" key="2">
    <source>
        <dbReference type="EMBL" id="PAV26520.1"/>
    </source>
</evidence>
<accession>A0A2A2I5W8</accession>
<dbReference type="InterPro" id="IPR045748">
    <property type="entry name" value="DcaP"/>
</dbReference>
<proteinExistence type="predicted"/>